<dbReference type="Gramene" id="OB10G19840.1">
    <property type="protein sequence ID" value="OB10G19840.1"/>
    <property type="gene ID" value="OB10G19840"/>
</dbReference>
<dbReference type="HOGENOM" id="CLU_2580876_0_0_1"/>
<evidence type="ECO:0000313" key="2">
    <source>
        <dbReference type="Proteomes" id="UP000006038"/>
    </source>
</evidence>
<dbReference type="EnsemblPlants" id="OB10G19840.1">
    <property type="protein sequence ID" value="OB10G19840.1"/>
    <property type="gene ID" value="OB10G19840"/>
</dbReference>
<reference evidence="1" key="2">
    <citation type="submission" date="2013-04" db="UniProtKB">
        <authorList>
            <consortium name="EnsemblPlants"/>
        </authorList>
    </citation>
    <scope>IDENTIFICATION</scope>
</reference>
<reference evidence="1" key="1">
    <citation type="journal article" date="2013" name="Nat. Commun.">
        <title>Whole-genome sequencing of Oryza brachyantha reveals mechanisms underlying Oryza genome evolution.</title>
        <authorList>
            <person name="Chen J."/>
            <person name="Huang Q."/>
            <person name="Gao D."/>
            <person name="Wang J."/>
            <person name="Lang Y."/>
            <person name="Liu T."/>
            <person name="Li B."/>
            <person name="Bai Z."/>
            <person name="Luis Goicoechea J."/>
            <person name="Liang C."/>
            <person name="Chen C."/>
            <person name="Zhang W."/>
            <person name="Sun S."/>
            <person name="Liao Y."/>
            <person name="Zhang X."/>
            <person name="Yang L."/>
            <person name="Song C."/>
            <person name="Wang M."/>
            <person name="Shi J."/>
            <person name="Liu G."/>
            <person name="Liu J."/>
            <person name="Zhou H."/>
            <person name="Zhou W."/>
            <person name="Yu Q."/>
            <person name="An N."/>
            <person name="Chen Y."/>
            <person name="Cai Q."/>
            <person name="Wang B."/>
            <person name="Liu B."/>
            <person name="Min J."/>
            <person name="Huang Y."/>
            <person name="Wu H."/>
            <person name="Li Z."/>
            <person name="Zhang Y."/>
            <person name="Yin Y."/>
            <person name="Song W."/>
            <person name="Jiang J."/>
            <person name="Jackson S.A."/>
            <person name="Wing R.A."/>
            <person name="Wang J."/>
            <person name="Chen M."/>
        </authorList>
    </citation>
    <scope>NUCLEOTIDE SEQUENCE [LARGE SCALE GENOMIC DNA]</scope>
    <source>
        <strain evidence="1">cv. IRGC 101232</strain>
    </source>
</reference>
<protein>
    <submittedName>
        <fullName evidence="1">Uncharacterized protein</fullName>
    </submittedName>
</protein>
<sequence>RSEPSSRPLLRIRNLTFLNRIPKKTREKKRSTDEPLPKEKELKFFCDRHSFDPIERGKRSDYGEVGKLGIYLAKKNTKIIK</sequence>
<keyword evidence="2" id="KW-1185">Reference proteome</keyword>
<name>J3N386_ORYBR</name>
<dbReference type="Proteomes" id="UP000006038">
    <property type="component" value="Chromosome 10"/>
</dbReference>
<organism evidence="1">
    <name type="scientific">Oryza brachyantha</name>
    <name type="common">malo sina</name>
    <dbReference type="NCBI Taxonomy" id="4533"/>
    <lineage>
        <taxon>Eukaryota</taxon>
        <taxon>Viridiplantae</taxon>
        <taxon>Streptophyta</taxon>
        <taxon>Embryophyta</taxon>
        <taxon>Tracheophyta</taxon>
        <taxon>Spermatophyta</taxon>
        <taxon>Magnoliopsida</taxon>
        <taxon>Liliopsida</taxon>
        <taxon>Poales</taxon>
        <taxon>Poaceae</taxon>
        <taxon>BOP clade</taxon>
        <taxon>Oryzoideae</taxon>
        <taxon>Oryzeae</taxon>
        <taxon>Oryzinae</taxon>
        <taxon>Oryza</taxon>
    </lineage>
</organism>
<accession>J3N386</accession>
<dbReference type="AlphaFoldDB" id="J3N386"/>
<proteinExistence type="predicted"/>
<evidence type="ECO:0000313" key="1">
    <source>
        <dbReference type="EnsemblPlants" id="OB10G19840.1"/>
    </source>
</evidence>